<dbReference type="PATRIC" id="fig|1002809.3.peg.2443"/>
<dbReference type="STRING" id="1002809.SSIL_2426"/>
<proteinExistence type="predicted"/>
<protein>
    <submittedName>
        <fullName evidence="1">ATPase with chaperone activity, ATP-binding subunit</fullName>
    </submittedName>
</protein>
<evidence type="ECO:0000313" key="1">
    <source>
        <dbReference type="EMBL" id="BAK16849.1"/>
    </source>
</evidence>
<dbReference type="RefSeq" id="WP_014824094.1">
    <property type="nucleotide sequence ID" value="NC_018065.1"/>
</dbReference>
<organism evidence="1 2">
    <name type="scientific">Solibacillus silvestris (strain StLB046)</name>
    <name type="common">Bacillus silvestris</name>
    <dbReference type="NCBI Taxonomy" id="1002809"/>
    <lineage>
        <taxon>Bacteria</taxon>
        <taxon>Bacillati</taxon>
        <taxon>Bacillota</taxon>
        <taxon>Bacilli</taxon>
        <taxon>Bacillales</taxon>
        <taxon>Caryophanaceae</taxon>
        <taxon>Solibacillus</taxon>
    </lineage>
</organism>
<dbReference type="EMBL" id="AP012157">
    <property type="protein sequence ID" value="BAK16849.1"/>
    <property type="molecule type" value="Genomic_DNA"/>
</dbReference>
<evidence type="ECO:0000313" key="2">
    <source>
        <dbReference type="Proteomes" id="UP000006691"/>
    </source>
</evidence>
<dbReference type="AlphaFoldDB" id="F2F154"/>
<name>F2F154_SOLSS</name>
<dbReference type="eggNOG" id="COG0456">
    <property type="taxonomic scope" value="Bacteria"/>
</dbReference>
<keyword evidence="1" id="KW-0067">ATP-binding</keyword>
<reference evidence="2" key="1">
    <citation type="submission" date="2011-04" db="EMBL/GenBank/DDBJ databases">
        <title>Genome sequence of Solibacillus silvestris StLB046.</title>
        <authorList>
            <person name="Morohoshi T."/>
            <person name="Someya N."/>
            <person name="Ikeda T."/>
        </authorList>
    </citation>
    <scope>NUCLEOTIDE SEQUENCE [LARGE SCALE GENOMIC DNA]</scope>
    <source>
        <strain evidence="2">StLB046</strain>
    </source>
</reference>
<keyword evidence="2" id="KW-1185">Reference proteome</keyword>
<dbReference type="GO" id="GO:0005524">
    <property type="term" value="F:ATP binding"/>
    <property type="evidence" value="ECO:0007669"/>
    <property type="project" value="UniProtKB-KW"/>
</dbReference>
<dbReference type="KEGG" id="siv:SSIL_2426"/>
<dbReference type="Proteomes" id="UP000006691">
    <property type="component" value="Chromosome"/>
</dbReference>
<sequence length="289" mass="34146">MKYNSITIKIDNIAQYKMDENLEESLKNVHWRIQSKNYTELMAVMINGTIKGIGMSWNNSNHPHAKYIHVAGTGKNELIKELLIHTSPYDWIIFSCWENELDKIQQVQQFQFQLFRKTYMEKYVINDLLQKLVEVGETPSLLMPLVQILGDPVLEEDLFRLLKHSYEQTHLHNPAKEMDWQKWKDELLNDLPDLHLSYIAIENNRVTSYIFVHPVDDKHYEIGWVGQRGTLNLLPFLRQQLILLKEKGISSVEFEVDTTDYNAWQFSEVLDLNAKLCWHSYILKSRKSH</sequence>
<gene>
    <name evidence="1" type="ordered locus">SSIL_2426</name>
</gene>
<accession>F2F154</accession>
<keyword evidence="1" id="KW-0547">Nucleotide-binding</keyword>
<dbReference type="SUPFAM" id="SSF55729">
    <property type="entry name" value="Acyl-CoA N-acyltransferases (Nat)"/>
    <property type="match status" value="1"/>
</dbReference>
<reference evidence="1 2" key="2">
    <citation type="journal article" date="2012" name="J. Biosci. Bioeng.">
        <title>Complete genome sequence and characterization of the N-acylhomoserine lactone-degrading gene of the potato leaf-associated Solibacillus silvestris.</title>
        <authorList>
            <person name="Morohoshi T."/>
            <person name="Tominaga Y."/>
            <person name="Someya N."/>
            <person name="Ikeda T."/>
        </authorList>
    </citation>
    <scope>NUCLEOTIDE SEQUENCE [LARGE SCALE GENOMIC DNA]</scope>
    <source>
        <strain evidence="1 2">StLB046</strain>
    </source>
</reference>
<dbReference type="InterPro" id="IPR016181">
    <property type="entry name" value="Acyl_CoA_acyltransferase"/>
</dbReference>
<dbReference type="HOGENOM" id="CLU_079285_0_0_9"/>